<protein>
    <submittedName>
        <fullName evidence="1">Uncharacterized protein</fullName>
    </submittedName>
</protein>
<proteinExistence type="predicted"/>
<dbReference type="Proteomes" id="UP000316080">
    <property type="component" value="Unassembled WGS sequence"/>
</dbReference>
<accession>A0A520KEW5</accession>
<organism evidence="1 2">
    <name type="scientific">Thermoproteota archaeon</name>
    <dbReference type="NCBI Taxonomy" id="2056631"/>
    <lineage>
        <taxon>Archaea</taxon>
        <taxon>Thermoproteota</taxon>
    </lineage>
</organism>
<dbReference type="AlphaFoldDB" id="A0A520KEW5"/>
<name>A0A520KEW5_9CREN</name>
<evidence type="ECO:0000313" key="2">
    <source>
        <dbReference type="Proteomes" id="UP000316080"/>
    </source>
</evidence>
<reference evidence="1 2" key="1">
    <citation type="journal article" date="2019" name="Nat. Microbiol.">
        <title>Wide diversity of methane and short-chain alkane metabolisms in uncultured archaea.</title>
        <authorList>
            <person name="Borrel G."/>
            <person name="Adam P.S."/>
            <person name="McKay L.J."/>
            <person name="Chen L.X."/>
            <person name="Sierra-Garcia I.N."/>
            <person name="Sieber C.M."/>
            <person name="Letourneur Q."/>
            <person name="Ghozlane A."/>
            <person name="Andersen G.L."/>
            <person name="Li W.J."/>
            <person name="Hallam S.J."/>
            <person name="Muyzer G."/>
            <person name="de Oliveira V.M."/>
            <person name="Inskeep W.P."/>
            <person name="Banfield J.F."/>
            <person name="Gribaldo S."/>
        </authorList>
    </citation>
    <scope>NUCLEOTIDE SEQUENCE [LARGE SCALE GENOMIC DNA]</scope>
    <source>
        <strain evidence="1">Verst-YHS</strain>
    </source>
</reference>
<gene>
    <name evidence="1" type="ORF">EF809_04435</name>
</gene>
<comment type="caution">
    <text evidence="1">The sequence shown here is derived from an EMBL/GenBank/DDBJ whole genome shotgun (WGS) entry which is preliminary data.</text>
</comment>
<dbReference type="EMBL" id="RXIH01000035">
    <property type="protein sequence ID" value="RZN55795.1"/>
    <property type="molecule type" value="Genomic_DNA"/>
</dbReference>
<evidence type="ECO:0000313" key="1">
    <source>
        <dbReference type="EMBL" id="RZN55795.1"/>
    </source>
</evidence>
<sequence>MGSPYENFKLYEPKYESYNYTHIMITIPFSFDNRSPINITGPFSISVFYEKEKIGFGETILNASPYSSYYGNLNLYIKSPWLENPELLMYSFSRNYTLIFSLPIIGNTERVETISWNPPIGNLSIGHPYFMNYNNTHSKILIPIYFENKGIIKIIGNLSGKILDVNNDTIGIIDRTHIDVITNQIFFTNMTGYIENKSLDVIKLLIKFETPYGILEVMKIVK</sequence>